<dbReference type="GO" id="GO:0003723">
    <property type="term" value="F:RNA binding"/>
    <property type="evidence" value="ECO:0007669"/>
    <property type="project" value="UniProtKB-UniRule"/>
</dbReference>
<organism evidence="5 6">
    <name type="scientific">Varroa destructor</name>
    <name type="common">Honeybee mite</name>
    <dbReference type="NCBI Taxonomy" id="109461"/>
    <lineage>
        <taxon>Eukaryota</taxon>
        <taxon>Metazoa</taxon>
        <taxon>Ecdysozoa</taxon>
        <taxon>Arthropoda</taxon>
        <taxon>Chelicerata</taxon>
        <taxon>Arachnida</taxon>
        <taxon>Acari</taxon>
        <taxon>Parasitiformes</taxon>
        <taxon>Mesostigmata</taxon>
        <taxon>Gamasina</taxon>
        <taxon>Dermanyssoidea</taxon>
        <taxon>Varroidae</taxon>
        <taxon>Varroa</taxon>
    </lineage>
</organism>
<dbReference type="InterPro" id="IPR050441">
    <property type="entry name" value="RBM"/>
</dbReference>
<dbReference type="InterPro" id="IPR035979">
    <property type="entry name" value="RBD_domain_sf"/>
</dbReference>
<evidence type="ECO:0000313" key="5">
    <source>
        <dbReference type="EnsemblMetazoa" id="XP_022661759"/>
    </source>
</evidence>
<protein>
    <recommendedName>
        <fullName evidence="4">RRM domain-containing protein</fullName>
    </recommendedName>
</protein>
<feature type="compositionally biased region" description="Low complexity" evidence="3">
    <location>
        <begin position="122"/>
        <end position="132"/>
    </location>
</feature>
<dbReference type="InterPro" id="IPR000504">
    <property type="entry name" value="RRM_dom"/>
</dbReference>
<dbReference type="Proteomes" id="UP000594260">
    <property type="component" value="Unplaced"/>
</dbReference>
<dbReference type="OrthoDB" id="439808at2759"/>
<reference evidence="5" key="1">
    <citation type="submission" date="2021-01" db="UniProtKB">
        <authorList>
            <consortium name="EnsemblMetazoa"/>
        </authorList>
    </citation>
    <scope>IDENTIFICATION</scope>
</reference>
<evidence type="ECO:0000256" key="1">
    <source>
        <dbReference type="ARBA" id="ARBA00022884"/>
    </source>
</evidence>
<evidence type="ECO:0000313" key="6">
    <source>
        <dbReference type="Proteomes" id="UP000594260"/>
    </source>
</evidence>
<keyword evidence="6" id="KW-1185">Reference proteome</keyword>
<evidence type="ECO:0000256" key="3">
    <source>
        <dbReference type="SAM" id="MobiDB-lite"/>
    </source>
</evidence>
<dbReference type="SMART" id="SM00360">
    <property type="entry name" value="RRM"/>
    <property type="match status" value="1"/>
</dbReference>
<dbReference type="OMA" id="FKGREIS"/>
<dbReference type="PROSITE" id="PS50102">
    <property type="entry name" value="RRM"/>
    <property type="match status" value="1"/>
</dbReference>
<feature type="domain" description="RRM" evidence="4">
    <location>
        <begin position="9"/>
        <end position="87"/>
    </location>
</feature>
<dbReference type="RefSeq" id="XP_022661759.1">
    <property type="nucleotide sequence ID" value="XM_022806024.1"/>
</dbReference>
<dbReference type="GeneID" id="111250613"/>
<dbReference type="Gene3D" id="3.30.70.330">
    <property type="match status" value="1"/>
</dbReference>
<proteinExistence type="predicted"/>
<evidence type="ECO:0000256" key="2">
    <source>
        <dbReference type="PROSITE-ProRule" id="PRU00176"/>
    </source>
</evidence>
<sequence>MSRSMARSTSLFIRNIGDSMRSGDLRDAFGRYGPLLDVYIPLDFYTQKPRGFAYVQFESLRDAEDAMEAMHGVRLHGRVIEIEFAQGERKTPKQMRAQEGSRGRCHSRSPLRRRSRSRLRSPIRSSRYSRSPVYRRDDRDHRDQHRDHRSGAGDYVRGRGVDSDRDRGSEFDRERERERDNARSRRRRDSREYPRFCDEDDEYGTADNSPSRRSWCVTGGEAREGQLSVSSTGNPSVSPQKESEVEMGLVEADQSTASV</sequence>
<dbReference type="KEGG" id="vde:111250613"/>
<feature type="compositionally biased region" description="Basic residues" evidence="3">
    <location>
        <begin position="103"/>
        <end position="121"/>
    </location>
</feature>
<dbReference type="InterPro" id="IPR012677">
    <property type="entry name" value="Nucleotide-bd_a/b_plait_sf"/>
</dbReference>
<dbReference type="AlphaFoldDB" id="A0A7M7K533"/>
<evidence type="ECO:0000259" key="4">
    <source>
        <dbReference type="PROSITE" id="PS50102"/>
    </source>
</evidence>
<dbReference type="SUPFAM" id="SSF54928">
    <property type="entry name" value="RNA-binding domain, RBD"/>
    <property type="match status" value="1"/>
</dbReference>
<accession>A0A7M7K533</accession>
<dbReference type="InParanoid" id="A0A7M7K533"/>
<dbReference type="PANTHER" id="PTHR48034">
    <property type="entry name" value="TRANSFORMER-2 SEX-DETERMINING PROTEIN-RELATED"/>
    <property type="match status" value="1"/>
</dbReference>
<feature type="compositionally biased region" description="Polar residues" evidence="3">
    <location>
        <begin position="227"/>
        <end position="240"/>
    </location>
</feature>
<dbReference type="EnsemblMetazoa" id="XM_022806024">
    <property type="protein sequence ID" value="XP_022661759"/>
    <property type="gene ID" value="LOC111250613"/>
</dbReference>
<keyword evidence="1 2" id="KW-0694">RNA-binding</keyword>
<name>A0A7M7K533_VARDE</name>
<feature type="region of interest" description="Disordered" evidence="3">
    <location>
        <begin position="85"/>
        <end position="259"/>
    </location>
</feature>
<dbReference type="Pfam" id="PF00076">
    <property type="entry name" value="RRM_1"/>
    <property type="match status" value="1"/>
</dbReference>
<feature type="compositionally biased region" description="Basic and acidic residues" evidence="3">
    <location>
        <begin position="134"/>
        <end position="197"/>
    </location>
</feature>